<comment type="similarity">
    <text evidence="2">Belongs to the bacterial solute-binding protein 5 family.</text>
</comment>
<gene>
    <name evidence="6" type="ORF">IAD17_04465</name>
</gene>
<name>A0A9D1HYY8_9ACTN</name>
<comment type="caution">
    <text evidence="6">The sequence shown here is derived from an EMBL/GenBank/DDBJ whole genome shotgun (WGS) entry which is preliminary data.</text>
</comment>
<dbReference type="InterPro" id="IPR030678">
    <property type="entry name" value="Peptide/Ni-bd"/>
</dbReference>
<dbReference type="GO" id="GO:0042597">
    <property type="term" value="C:periplasmic space"/>
    <property type="evidence" value="ECO:0007669"/>
    <property type="project" value="UniProtKB-ARBA"/>
</dbReference>
<dbReference type="Pfam" id="PF00496">
    <property type="entry name" value="SBP_bac_5"/>
    <property type="match status" value="1"/>
</dbReference>
<sequence>MTNSLSRRQFLKGSAVAGAGLAAASLVGCGGGGGDTSSKILRFGQANAKLGLDMQKSTNSGTSSVADNIVESPLRWTEDNELVPCLFTEIPTPEADGVTYHCTLAEGIKCHDGSTLTANDIKYSFERMFTPATGAKSTYMYDFIVGAKDMLAGNATELSGLTIEDDTHCTFVLEYPMATFTANLGINYADIFPQAACEAAGDSWGTGTDLVGTGPYKLVSNDDTTQVVMERFDDYHGGTPNLDRLIIKYIDDGNTKMMSYKNGDIDYCDLPSELLQQYQNDSEVSEQITQYLPLGTQIVNLNLNDAELQDVRVRQALSLAINREELIETVLFGAGEPCSGFLNPAIPGYDESAPVFEYNPDRARELLAEAGASDLHLTCGVRERDRSVMVAVQGYWQAVGVTLELNQLDNGVWQQDWADGNLMVTTVGWFPLFADADNQMYTYFFSENASGKSSFYNNAEFDDLMTRARQSTNEDERAELYRQADDILSRQDYATLPLFYPKYQFVAKSYVKNAKVGNLIYHMMDIDIDNTDSNYTGQE</sequence>
<evidence type="ECO:0000313" key="6">
    <source>
        <dbReference type="EMBL" id="HIU24153.1"/>
    </source>
</evidence>
<dbReference type="Gene3D" id="3.10.105.10">
    <property type="entry name" value="Dipeptide-binding Protein, Domain 3"/>
    <property type="match status" value="1"/>
</dbReference>
<dbReference type="Proteomes" id="UP000824078">
    <property type="component" value="Unassembled WGS sequence"/>
</dbReference>
<reference evidence="6" key="2">
    <citation type="journal article" date="2021" name="PeerJ">
        <title>Extensive microbial diversity within the chicken gut microbiome revealed by metagenomics and culture.</title>
        <authorList>
            <person name="Gilroy R."/>
            <person name="Ravi A."/>
            <person name="Getino M."/>
            <person name="Pursley I."/>
            <person name="Horton D.L."/>
            <person name="Alikhan N.F."/>
            <person name="Baker D."/>
            <person name="Gharbi K."/>
            <person name="Hall N."/>
            <person name="Watson M."/>
            <person name="Adriaenssens E.M."/>
            <person name="Foster-Nyarko E."/>
            <person name="Jarju S."/>
            <person name="Secka A."/>
            <person name="Antonio M."/>
            <person name="Oren A."/>
            <person name="Chaudhuri R.R."/>
            <person name="La Ragione R."/>
            <person name="Hildebrand F."/>
            <person name="Pallen M.J."/>
        </authorList>
    </citation>
    <scope>NUCLEOTIDE SEQUENCE</scope>
    <source>
        <strain evidence="6">ChiHjej12B11-29160</strain>
    </source>
</reference>
<evidence type="ECO:0000313" key="7">
    <source>
        <dbReference type="Proteomes" id="UP000824078"/>
    </source>
</evidence>
<dbReference type="NCBIfam" id="TIGR01409">
    <property type="entry name" value="TAT_signal_seq"/>
    <property type="match status" value="1"/>
</dbReference>
<protein>
    <submittedName>
        <fullName evidence="6">ABC transporter substrate-binding protein</fullName>
    </submittedName>
</protein>
<reference evidence="6" key="1">
    <citation type="submission" date="2020-10" db="EMBL/GenBank/DDBJ databases">
        <authorList>
            <person name="Gilroy R."/>
        </authorList>
    </citation>
    <scope>NUCLEOTIDE SEQUENCE</scope>
    <source>
        <strain evidence="6">ChiHjej12B11-29160</strain>
    </source>
</reference>
<proteinExistence type="inferred from homology"/>
<evidence type="ECO:0000256" key="4">
    <source>
        <dbReference type="ARBA" id="ARBA00022729"/>
    </source>
</evidence>
<dbReference type="GO" id="GO:1904680">
    <property type="term" value="F:peptide transmembrane transporter activity"/>
    <property type="evidence" value="ECO:0007669"/>
    <property type="project" value="TreeGrafter"/>
</dbReference>
<dbReference type="PIRSF" id="PIRSF002741">
    <property type="entry name" value="MppA"/>
    <property type="match status" value="1"/>
</dbReference>
<dbReference type="GO" id="GO:0030313">
    <property type="term" value="C:cell envelope"/>
    <property type="evidence" value="ECO:0007669"/>
    <property type="project" value="UniProtKB-SubCell"/>
</dbReference>
<dbReference type="EMBL" id="DVMQ01000014">
    <property type="protein sequence ID" value="HIU24153.1"/>
    <property type="molecule type" value="Genomic_DNA"/>
</dbReference>
<dbReference type="GO" id="GO:0043190">
    <property type="term" value="C:ATP-binding cassette (ABC) transporter complex"/>
    <property type="evidence" value="ECO:0007669"/>
    <property type="project" value="InterPro"/>
</dbReference>
<evidence type="ECO:0000259" key="5">
    <source>
        <dbReference type="Pfam" id="PF00496"/>
    </source>
</evidence>
<dbReference type="PROSITE" id="PS51318">
    <property type="entry name" value="TAT"/>
    <property type="match status" value="1"/>
</dbReference>
<keyword evidence="4" id="KW-0732">Signal</keyword>
<keyword evidence="3" id="KW-0813">Transport</keyword>
<dbReference type="CDD" id="cd00995">
    <property type="entry name" value="PBP2_NikA_DppA_OppA_like"/>
    <property type="match status" value="1"/>
</dbReference>
<dbReference type="Gene3D" id="3.40.190.10">
    <property type="entry name" value="Periplasmic binding protein-like II"/>
    <property type="match status" value="1"/>
</dbReference>
<dbReference type="PANTHER" id="PTHR30290">
    <property type="entry name" value="PERIPLASMIC BINDING COMPONENT OF ABC TRANSPORTER"/>
    <property type="match status" value="1"/>
</dbReference>
<dbReference type="InterPro" id="IPR019546">
    <property type="entry name" value="TAT_signal_bac_arc"/>
</dbReference>
<dbReference type="Pfam" id="PF10518">
    <property type="entry name" value="TAT_signal"/>
    <property type="match status" value="1"/>
</dbReference>
<evidence type="ECO:0000256" key="3">
    <source>
        <dbReference type="ARBA" id="ARBA00022448"/>
    </source>
</evidence>
<dbReference type="PROSITE" id="PS51257">
    <property type="entry name" value="PROKAR_LIPOPROTEIN"/>
    <property type="match status" value="1"/>
</dbReference>
<feature type="domain" description="Solute-binding protein family 5" evidence="5">
    <location>
        <begin position="81"/>
        <end position="450"/>
    </location>
</feature>
<dbReference type="AlphaFoldDB" id="A0A9D1HYY8"/>
<dbReference type="GO" id="GO:0015833">
    <property type="term" value="P:peptide transport"/>
    <property type="evidence" value="ECO:0007669"/>
    <property type="project" value="TreeGrafter"/>
</dbReference>
<evidence type="ECO:0000256" key="2">
    <source>
        <dbReference type="ARBA" id="ARBA00005695"/>
    </source>
</evidence>
<evidence type="ECO:0000256" key="1">
    <source>
        <dbReference type="ARBA" id="ARBA00004196"/>
    </source>
</evidence>
<accession>A0A9D1HYY8</accession>
<dbReference type="InterPro" id="IPR039424">
    <property type="entry name" value="SBP_5"/>
</dbReference>
<comment type="subcellular location">
    <subcellularLocation>
        <location evidence="1">Cell envelope</location>
    </subcellularLocation>
</comment>
<dbReference type="PANTHER" id="PTHR30290:SF10">
    <property type="entry name" value="PERIPLASMIC OLIGOPEPTIDE-BINDING PROTEIN-RELATED"/>
    <property type="match status" value="1"/>
</dbReference>
<organism evidence="6 7">
    <name type="scientific">Candidatus Coprovicinus avistercoris</name>
    <dbReference type="NCBI Taxonomy" id="2840754"/>
    <lineage>
        <taxon>Bacteria</taxon>
        <taxon>Bacillati</taxon>
        <taxon>Actinomycetota</taxon>
        <taxon>Coriobacteriia</taxon>
        <taxon>Coriobacteriales</taxon>
        <taxon>Coriobacteriaceae</taxon>
        <taxon>Coriobacteriaceae incertae sedis</taxon>
        <taxon>Candidatus Coprovicinus</taxon>
    </lineage>
</organism>
<dbReference type="InterPro" id="IPR000914">
    <property type="entry name" value="SBP_5_dom"/>
</dbReference>
<dbReference type="SUPFAM" id="SSF53850">
    <property type="entry name" value="Periplasmic binding protein-like II"/>
    <property type="match status" value="1"/>
</dbReference>
<dbReference type="InterPro" id="IPR006311">
    <property type="entry name" value="TAT_signal"/>
</dbReference>
<dbReference type="Gene3D" id="3.90.76.10">
    <property type="entry name" value="Dipeptide-binding Protein, Domain 1"/>
    <property type="match status" value="1"/>
</dbReference>